<feature type="domain" description="Small ribosomal subunit protein uS7" evidence="4">
    <location>
        <begin position="8"/>
        <end position="151"/>
    </location>
</feature>
<gene>
    <name evidence="5" type="ORF">ABNO52_00885</name>
</gene>
<keyword evidence="2" id="KW-0689">Ribosomal protein</keyword>
<evidence type="ECO:0000256" key="3">
    <source>
        <dbReference type="ARBA" id="ARBA00023274"/>
    </source>
</evidence>
<evidence type="ECO:0000259" key="4">
    <source>
        <dbReference type="Pfam" id="PF00177"/>
    </source>
</evidence>
<dbReference type="GO" id="GO:0006412">
    <property type="term" value="P:translation"/>
    <property type="evidence" value="ECO:0007669"/>
    <property type="project" value="InterPro"/>
</dbReference>
<reference evidence="5" key="1">
    <citation type="submission" date="2024-06" db="EMBL/GenBank/DDBJ databases">
        <title>Diversity, functionality, and evolutionary history of bacterial symbionts in false click beetles (Coleoptera, Throscidae).</title>
        <authorList>
            <person name="Wierz J.C."/>
            <person name="Malm H."/>
            <person name="Kaltenpoth M."/>
            <person name="Engl T."/>
        </authorList>
    </citation>
    <scope>NUCLEOTIDE SEQUENCE</scope>
    <source>
        <strain evidence="5">Tser</strain>
    </source>
</reference>
<evidence type="ECO:0000313" key="5">
    <source>
        <dbReference type="EMBL" id="XBT18154.1"/>
    </source>
</evidence>
<proteinExistence type="inferred from homology"/>
<evidence type="ECO:0000256" key="2">
    <source>
        <dbReference type="ARBA" id="ARBA00022980"/>
    </source>
</evidence>
<dbReference type="InterPro" id="IPR023798">
    <property type="entry name" value="Ribosomal_uS7_dom"/>
</dbReference>
<comment type="similarity">
    <text evidence="1">Belongs to the universal ribosomal protein uS7 family.</text>
</comment>
<dbReference type="EMBL" id="CP157893">
    <property type="protein sequence ID" value="XBT18154.1"/>
    <property type="molecule type" value="Genomic_DNA"/>
</dbReference>
<protein>
    <recommendedName>
        <fullName evidence="4">Small ribosomal subunit protein uS7 domain-containing protein</fullName>
    </recommendedName>
</protein>
<dbReference type="AlphaFoldDB" id="A0AAU7QR38"/>
<dbReference type="InterPro" id="IPR000235">
    <property type="entry name" value="Ribosomal_uS7"/>
</dbReference>
<dbReference type="SUPFAM" id="SSF47973">
    <property type="entry name" value="Ribosomal protein S7"/>
    <property type="match status" value="1"/>
</dbReference>
<evidence type="ECO:0000256" key="1">
    <source>
        <dbReference type="ARBA" id="ARBA00007151"/>
    </source>
</evidence>
<dbReference type="GO" id="GO:0005840">
    <property type="term" value="C:ribosome"/>
    <property type="evidence" value="ECO:0007669"/>
    <property type="project" value="UniProtKB-KW"/>
</dbReference>
<dbReference type="Gene3D" id="1.10.455.10">
    <property type="entry name" value="Ribosomal protein S7 domain"/>
    <property type="match status" value="1"/>
</dbReference>
<dbReference type="GO" id="GO:1990904">
    <property type="term" value="C:ribonucleoprotein complex"/>
    <property type="evidence" value="ECO:0007669"/>
    <property type="project" value="UniProtKB-KW"/>
</dbReference>
<dbReference type="PANTHER" id="PTHR11205">
    <property type="entry name" value="RIBOSOMAL PROTEIN S7"/>
    <property type="match status" value="1"/>
</dbReference>
<accession>A0AAU7QR38</accession>
<organism evidence="5">
    <name type="scientific">Candidatus Shikimatogenerans sp. Tser</name>
    <dbReference type="NCBI Taxonomy" id="3158568"/>
    <lineage>
        <taxon>Bacteria</taxon>
        <taxon>Pseudomonadati</taxon>
        <taxon>Bacteroidota</taxon>
        <taxon>Flavobacteriia</taxon>
        <taxon>Flavobacteriales</taxon>
        <taxon>Candidatus Shikimatogenerans</taxon>
    </lineage>
</organism>
<keyword evidence="3" id="KW-0687">Ribonucleoprotein</keyword>
<dbReference type="InterPro" id="IPR036823">
    <property type="entry name" value="Ribosomal_uS7_dom_sf"/>
</dbReference>
<sequence>MKYKKYNNLFMYDFLYKKKIFNIFIKLLIKNGKRTISQKIFYKMFMILKSYYKVKKKNIFKIIKKVIKKISVKYKFIKKKIGNNIINIPTLINDKIKRYKLGIRSIIFFSKKRKERNIANKLAYEIIDTYKKNSNTYKKKKEINKTLKLNKSFLN</sequence>
<dbReference type="PIRSF" id="PIRSF002122">
    <property type="entry name" value="RPS7p_RPS7a_RPS5e_RPS7o"/>
    <property type="match status" value="1"/>
</dbReference>
<name>A0AAU7QR38_9FLAO</name>
<dbReference type="Pfam" id="PF00177">
    <property type="entry name" value="Ribosomal_S7"/>
    <property type="match status" value="1"/>
</dbReference>